<accession>A0A6B0U693</accession>
<dbReference type="AlphaFoldDB" id="A0A6B0U693"/>
<reference evidence="1" key="1">
    <citation type="submission" date="2019-12" db="EMBL/GenBank/DDBJ databases">
        <title>An insight into the sialome of adult female Ixodes ricinus ticks feeding for 6 days.</title>
        <authorList>
            <person name="Perner J."/>
            <person name="Ribeiro J.M.C."/>
        </authorList>
    </citation>
    <scope>NUCLEOTIDE SEQUENCE</scope>
    <source>
        <strain evidence="1">Semi-engorged</strain>
        <tissue evidence="1">Salivary glands</tissue>
    </source>
</reference>
<proteinExistence type="predicted"/>
<organism evidence="1">
    <name type="scientific">Ixodes ricinus</name>
    <name type="common">Common tick</name>
    <name type="synonym">Acarus ricinus</name>
    <dbReference type="NCBI Taxonomy" id="34613"/>
    <lineage>
        <taxon>Eukaryota</taxon>
        <taxon>Metazoa</taxon>
        <taxon>Ecdysozoa</taxon>
        <taxon>Arthropoda</taxon>
        <taxon>Chelicerata</taxon>
        <taxon>Arachnida</taxon>
        <taxon>Acari</taxon>
        <taxon>Parasitiformes</taxon>
        <taxon>Ixodida</taxon>
        <taxon>Ixodoidea</taxon>
        <taxon>Ixodidae</taxon>
        <taxon>Ixodinae</taxon>
        <taxon>Ixodes</taxon>
    </lineage>
</organism>
<name>A0A6B0U693_IXORI</name>
<protein>
    <submittedName>
        <fullName evidence="1">Putative secreted protein</fullName>
    </submittedName>
</protein>
<evidence type="ECO:0000313" key="1">
    <source>
        <dbReference type="EMBL" id="MXU88062.1"/>
    </source>
</evidence>
<sequence>MPLVAKQVYSARSSKLRFWITSLALVTLSRGSREMRGSEMLRGSSFLNQVTSGTGTPKALQERVRGSPSTWFFEISDTSMVTLVWTTMVALSPPSTTAQV</sequence>
<dbReference type="EMBL" id="GIFC01005979">
    <property type="protein sequence ID" value="MXU88062.1"/>
    <property type="molecule type" value="Transcribed_RNA"/>
</dbReference>